<dbReference type="InterPro" id="IPR029063">
    <property type="entry name" value="SAM-dependent_MTases_sf"/>
</dbReference>
<sequence length="175" mass="19489">MIYEPREDSYLLAGEVEKRARGRVLDMGTGSGFQALAAEKSNSVTSVTAADIDPEVVRFVSSMRINAVQSDLFENIDGEYDFIIFNPPYLPTDPRDRVPAIDGGPTGREVLDKFLDECPAYLTEGGGALFVQSSITGIKKTEKRLEELGFEYEIIARQKIPWEELVVFSCQLKKS</sequence>
<dbReference type="InterPro" id="IPR007848">
    <property type="entry name" value="Small_mtfrase_dom"/>
</dbReference>
<dbReference type="Pfam" id="PF05175">
    <property type="entry name" value="MTS"/>
    <property type="match status" value="1"/>
</dbReference>
<dbReference type="PANTHER" id="PTHR45875:SF1">
    <property type="entry name" value="METHYLTRANSFERASE N6AMT1"/>
    <property type="match status" value="1"/>
</dbReference>
<proteinExistence type="inferred from homology"/>
<dbReference type="InterPro" id="IPR002052">
    <property type="entry name" value="DNA_methylase_N6_adenine_CS"/>
</dbReference>
<dbReference type="GO" id="GO:0032259">
    <property type="term" value="P:methylation"/>
    <property type="evidence" value="ECO:0007669"/>
    <property type="project" value="UniProtKB-KW"/>
</dbReference>
<dbReference type="CDD" id="cd02440">
    <property type="entry name" value="AdoMet_MTases"/>
    <property type="match status" value="1"/>
</dbReference>
<dbReference type="Gene3D" id="3.40.50.150">
    <property type="entry name" value="Vaccinia Virus protein VP39"/>
    <property type="match status" value="1"/>
</dbReference>
<dbReference type="InterPro" id="IPR052190">
    <property type="entry name" value="Euk-Arch_PrmC-MTase"/>
</dbReference>
<dbReference type="GO" id="GO:0008276">
    <property type="term" value="F:protein methyltransferase activity"/>
    <property type="evidence" value="ECO:0007669"/>
    <property type="project" value="TreeGrafter"/>
</dbReference>
<keyword evidence="4" id="KW-0949">S-adenosyl-L-methionine</keyword>
<evidence type="ECO:0000256" key="4">
    <source>
        <dbReference type="ARBA" id="ARBA00022691"/>
    </source>
</evidence>
<comment type="caution">
    <text evidence="6">The sequence shown here is derived from an EMBL/GenBank/DDBJ whole genome shotgun (WGS) entry which is preliminary data.</text>
</comment>
<evidence type="ECO:0000256" key="2">
    <source>
        <dbReference type="ARBA" id="ARBA00022603"/>
    </source>
</evidence>
<keyword evidence="2" id="KW-0489">Methyltransferase</keyword>
<evidence type="ECO:0000313" key="6">
    <source>
        <dbReference type="EMBL" id="GAF79227.1"/>
    </source>
</evidence>
<dbReference type="PROSITE" id="PS00092">
    <property type="entry name" value="N6_MTASE"/>
    <property type="match status" value="1"/>
</dbReference>
<dbReference type="SUPFAM" id="SSF53335">
    <property type="entry name" value="S-adenosyl-L-methionine-dependent methyltransferases"/>
    <property type="match status" value="1"/>
</dbReference>
<dbReference type="AlphaFoldDB" id="X0STG7"/>
<protein>
    <recommendedName>
        <fullName evidence="5">Methyltransferase small domain-containing protein</fullName>
    </recommendedName>
</protein>
<evidence type="ECO:0000256" key="3">
    <source>
        <dbReference type="ARBA" id="ARBA00022679"/>
    </source>
</evidence>
<comment type="similarity">
    <text evidence="1">Belongs to the eukaryotic/archaeal PrmC-related family.</text>
</comment>
<feature type="domain" description="Methyltransferase small" evidence="5">
    <location>
        <begin position="9"/>
        <end position="157"/>
    </location>
</feature>
<dbReference type="GO" id="GO:0008757">
    <property type="term" value="F:S-adenosylmethionine-dependent methyltransferase activity"/>
    <property type="evidence" value="ECO:0007669"/>
    <property type="project" value="TreeGrafter"/>
</dbReference>
<name>X0STG7_9ZZZZ</name>
<dbReference type="GO" id="GO:0003676">
    <property type="term" value="F:nucleic acid binding"/>
    <property type="evidence" value="ECO:0007669"/>
    <property type="project" value="InterPro"/>
</dbReference>
<dbReference type="NCBIfam" id="TIGR00537">
    <property type="entry name" value="hemK_rel_arch"/>
    <property type="match status" value="1"/>
</dbReference>
<evidence type="ECO:0000256" key="1">
    <source>
        <dbReference type="ARBA" id="ARBA00006149"/>
    </source>
</evidence>
<dbReference type="EMBL" id="BARS01001977">
    <property type="protein sequence ID" value="GAF79227.1"/>
    <property type="molecule type" value="Genomic_DNA"/>
</dbReference>
<accession>X0STG7</accession>
<gene>
    <name evidence="6" type="ORF">S01H1_03661</name>
</gene>
<dbReference type="GO" id="GO:0035657">
    <property type="term" value="C:eRF1 methyltransferase complex"/>
    <property type="evidence" value="ECO:0007669"/>
    <property type="project" value="TreeGrafter"/>
</dbReference>
<keyword evidence="3" id="KW-0808">Transferase</keyword>
<evidence type="ECO:0000259" key="5">
    <source>
        <dbReference type="Pfam" id="PF05175"/>
    </source>
</evidence>
<reference evidence="6" key="1">
    <citation type="journal article" date="2014" name="Front. Microbiol.">
        <title>High frequency of phylogenetically diverse reductive dehalogenase-homologous genes in deep subseafloor sedimentary metagenomes.</title>
        <authorList>
            <person name="Kawai M."/>
            <person name="Futagami T."/>
            <person name="Toyoda A."/>
            <person name="Takaki Y."/>
            <person name="Nishi S."/>
            <person name="Hori S."/>
            <person name="Arai W."/>
            <person name="Tsubouchi T."/>
            <person name="Morono Y."/>
            <person name="Uchiyama I."/>
            <person name="Ito T."/>
            <person name="Fujiyama A."/>
            <person name="Inagaki F."/>
            <person name="Takami H."/>
        </authorList>
    </citation>
    <scope>NUCLEOTIDE SEQUENCE</scope>
    <source>
        <strain evidence="6">Expedition CK06-06</strain>
    </source>
</reference>
<dbReference type="PANTHER" id="PTHR45875">
    <property type="entry name" value="METHYLTRANSFERASE N6AMT1"/>
    <property type="match status" value="1"/>
</dbReference>
<dbReference type="NCBIfam" id="NF011529">
    <property type="entry name" value="PRK14968.1-3"/>
    <property type="match status" value="1"/>
</dbReference>
<dbReference type="InterPro" id="IPR004557">
    <property type="entry name" value="PrmC-related"/>
</dbReference>
<organism evidence="6">
    <name type="scientific">marine sediment metagenome</name>
    <dbReference type="NCBI Taxonomy" id="412755"/>
    <lineage>
        <taxon>unclassified sequences</taxon>
        <taxon>metagenomes</taxon>
        <taxon>ecological metagenomes</taxon>
    </lineage>
</organism>